<comment type="caution">
    <text evidence="1">The sequence shown here is derived from an EMBL/GenBank/DDBJ whole genome shotgun (WGS) entry which is preliminary data.</text>
</comment>
<keyword evidence="2" id="KW-1185">Reference proteome</keyword>
<name>A0ABV1TPT3_9ACTN</name>
<accession>A0ABV1TPT3</accession>
<dbReference type="Proteomes" id="UP001490365">
    <property type="component" value="Unassembled WGS sequence"/>
</dbReference>
<sequence length="144" mass="15602">MTLTRVVLTSGRVIGLSHLRLSSTYGGLLEGYPHPALNDRRIKRLLAAATAEYPHTPTHLVTPPREHPDGDRAGPFGPVEILPPVTCIGLFDSAPVATDIDPVLHGSALTIVWFQATPQPPSGHDADQGLREVAWEELAEDYEI</sequence>
<dbReference type="EMBL" id="JBEOZM010000019">
    <property type="protein sequence ID" value="MER6272050.1"/>
    <property type="molecule type" value="Genomic_DNA"/>
</dbReference>
<reference evidence="1 2" key="1">
    <citation type="submission" date="2024-06" db="EMBL/GenBank/DDBJ databases">
        <title>The Natural Products Discovery Center: Release of the First 8490 Sequenced Strains for Exploring Actinobacteria Biosynthetic Diversity.</title>
        <authorList>
            <person name="Kalkreuter E."/>
            <person name="Kautsar S.A."/>
            <person name="Yang D."/>
            <person name="Bader C.D."/>
            <person name="Teijaro C.N."/>
            <person name="Fluegel L."/>
            <person name="Davis C.M."/>
            <person name="Simpson J.R."/>
            <person name="Lauterbach L."/>
            <person name="Steele A.D."/>
            <person name="Gui C."/>
            <person name="Meng S."/>
            <person name="Li G."/>
            <person name="Viehrig K."/>
            <person name="Ye F."/>
            <person name="Su P."/>
            <person name="Kiefer A.F."/>
            <person name="Nichols A."/>
            <person name="Cepeda A.J."/>
            <person name="Yan W."/>
            <person name="Fan B."/>
            <person name="Jiang Y."/>
            <person name="Adhikari A."/>
            <person name="Zheng C.-J."/>
            <person name="Schuster L."/>
            <person name="Cowan T.M."/>
            <person name="Smanski M.J."/>
            <person name="Chevrette M.G."/>
            <person name="De Carvalho L.P.S."/>
            <person name="Shen B."/>
        </authorList>
    </citation>
    <scope>NUCLEOTIDE SEQUENCE [LARGE SCALE GENOMIC DNA]</scope>
    <source>
        <strain evidence="1 2">NPDC001694</strain>
    </source>
</reference>
<dbReference type="RefSeq" id="WP_351960380.1">
    <property type="nucleotide sequence ID" value="NZ_JBEOZM010000019.1"/>
</dbReference>
<organism evidence="1 2">
    <name type="scientific">Streptomyces sp. 900105755</name>
    <dbReference type="NCBI Taxonomy" id="3154389"/>
    <lineage>
        <taxon>Bacteria</taxon>
        <taxon>Bacillati</taxon>
        <taxon>Actinomycetota</taxon>
        <taxon>Actinomycetes</taxon>
        <taxon>Kitasatosporales</taxon>
        <taxon>Streptomycetaceae</taxon>
        <taxon>Streptomyces</taxon>
    </lineage>
</organism>
<evidence type="ECO:0000313" key="1">
    <source>
        <dbReference type="EMBL" id="MER6272050.1"/>
    </source>
</evidence>
<gene>
    <name evidence="1" type="ORF">ABT211_32935</name>
</gene>
<evidence type="ECO:0000313" key="2">
    <source>
        <dbReference type="Proteomes" id="UP001490365"/>
    </source>
</evidence>
<proteinExistence type="predicted"/>
<protein>
    <submittedName>
        <fullName evidence="1">Uncharacterized protein</fullName>
    </submittedName>
</protein>